<keyword evidence="7 10" id="KW-0408">Iron</keyword>
<feature type="short sequence motif" description="Cx2C motif 2" evidence="10">
    <location>
        <begin position="279"/>
        <end position="282"/>
    </location>
</feature>
<feature type="binding site" evidence="10">
    <location>
        <position position="221"/>
    </location>
    <ligand>
        <name>[2Fe-2S] cluster</name>
        <dbReference type="ChEBI" id="CHEBI:190135"/>
    </ligand>
</feature>
<evidence type="ECO:0000256" key="8">
    <source>
        <dbReference type="ARBA" id="ARBA00023014"/>
    </source>
</evidence>
<feature type="region of interest" description="Fe-S binding site B" evidence="10">
    <location>
        <begin position="268"/>
        <end position="282"/>
    </location>
</feature>
<feature type="binding site" evidence="10">
    <location>
        <position position="271"/>
    </location>
    <ligand>
        <name>[4Fe-4S] cluster</name>
        <dbReference type="ChEBI" id="CHEBI:49883"/>
    </ligand>
</feature>
<protein>
    <submittedName>
        <fullName evidence="13">Putative Fe-S cluster assembly protein DRE2</fullName>
    </submittedName>
</protein>
<dbReference type="GO" id="GO:0046872">
    <property type="term" value="F:metal ion binding"/>
    <property type="evidence" value="ECO:0007669"/>
    <property type="project" value="UniProtKB-KW"/>
</dbReference>
<feature type="binding site" evidence="10">
    <location>
        <position position="207"/>
    </location>
    <ligand>
        <name>[2Fe-2S] cluster</name>
        <dbReference type="ChEBI" id="CHEBI:190135"/>
    </ligand>
</feature>
<dbReference type="Gene3D" id="3.40.50.11000">
    <property type="entry name" value="Fe-S cluster assembly protein Dre2, N-terminal domain"/>
    <property type="match status" value="1"/>
</dbReference>
<dbReference type="HAMAP" id="MF_03115">
    <property type="entry name" value="Anamorsin"/>
    <property type="match status" value="1"/>
</dbReference>
<dbReference type="Pfam" id="PF05093">
    <property type="entry name" value="CIAPIN1"/>
    <property type="match status" value="1"/>
</dbReference>
<dbReference type="HOGENOM" id="CLU_067152_1_0_1"/>
<evidence type="ECO:0000256" key="9">
    <source>
        <dbReference type="ARBA" id="ARBA00023128"/>
    </source>
</evidence>
<dbReference type="InterPro" id="IPR046408">
    <property type="entry name" value="CIAPIN1"/>
</dbReference>
<evidence type="ECO:0000259" key="12">
    <source>
        <dbReference type="Pfam" id="PF16803"/>
    </source>
</evidence>
<dbReference type="AlphaFoldDB" id="A0A0A1T1U0"/>
<dbReference type="InterPro" id="IPR007785">
    <property type="entry name" value="Anamorsin"/>
</dbReference>
<accession>A0A0A1T1U0</accession>
<dbReference type="Pfam" id="PF16803">
    <property type="entry name" value="DRE2_N"/>
    <property type="match status" value="1"/>
</dbReference>
<feature type="binding site" evidence="10">
    <location>
        <position position="268"/>
    </location>
    <ligand>
        <name>[4Fe-4S] cluster</name>
        <dbReference type="ChEBI" id="CHEBI:49883"/>
    </ligand>
</feature>
<dbReference type="OrthoDB" id="311633at2759"/>
<dbReference type="PANTHER" id="PTHR13273:SF14">
    <property type="entry name" value="ANAMORSIN"/>
    <property type="match status" value="1"/>
</dbReference>
<dbReference type="GO" id="GO:0009055">
    <property type="term" value="F:electron transfer activity"/>
    <property type="evidence" value="ECO:0007669"/>
    <property type="project" value="UniProtKB-UniRule"/>
</dbReference>
<feature type="binding site" evidence="10">
    <location>
        <position position="279"/>
    </location>
    <ligand>
        <name>[4Fe-4S] cluster</name>
        <dbReference type="ChEBI" id="CHEBI:49883"/>
    </ligand>
</feature>
<keyword evidence="9 10" id="KW-0496">Mitochondrion</keyword>
<evidence type="ECO:0000256" key="6">
    <source>
        <dbReference type="ARBA" id="ARBA00022723"/>
    </source>
</evidence>
<proteinExistence type="inferred from homology"/>
<dbReference type="EMBL" id="CDHN01000001">
    <property type="protein sequence ID" value="CEJ80177.1"/>
    <property type="molecule type" value="Genomic_DNA"/>
</dbReference>
<organism evidence="13 14">
    <name type="scientific">[Torrubiella] hemipterigena</name>
    <dbReference type="NCBI Taxonomy" id="1531966"/>
    <lineage>
        <taxon>Eukaryota</taxon>
        <taxon>Fungi</taxon>
        <taxon>Dikarya</taxon>
        <taxon>Ascomycota</taxon>
        <taxon>Pezizomycotina</taxon>
        <taxon>Sordariomycetes</taxon>
        <taxon>Hypocreomycetidae</taxon>
        <taxon>Hypocreales</taxon>
        <taxon>Clavicipitaceae</taxon>
        <taxon>Clavicipitaceae incertae sedis</taxon>
        <taxon>'Torrubiella' clade</taxon>
    </lineage>
</organism>
<dbReference type="InterPro" id="IPR031838">
    <property type="entry name" value="Dre2_N"/>
</dbReference>
<comment type="domain">
    <text evidence="10">The C-terminal domain binds 2 Fe-S clusters but is otherwise mostly in an intrinsically disordered conformation.</text>
</comment>
<keyword evidence="6 10" id="KW-0479">Metal-binding</keyword>
<comment type="similarity">
    <text evidence="2 10">Belongs to the anamorsin family.</text>
</comment>
<dbReference type="GO" id="GO:0051537">
    <property type="term" value="F:2 iron, 2 sulfur cluster binding"/>
    <property type="evidence" value="ECO:0007669"/>
    <property type="project" value="UniProtKB-UniRule"/>
</dbReference>
<evidence type="ECO:0000256" key="5">
    <source>
        <dbReference type="ARBA" id="ARBA00022714"/>
    </source>
</evidence>
<sequence>MAPALTIDPNDSSAFSDKRTLLLAPPSLAAQPDNLTAVVSQYDRAVTDLHMIDRIAAGLVTLPESTYDTILILADASASVNESVELLTRRVVGSVVESLKPKGQLQAQDSKDLQATPLAKEAILAGLVGSGSGFEKPDYGASEGTVMLKLGGKKKTTAPPVVAKPAAPAGVGFIDFSDDLDDDDLIDEDDLMTEEDLKRPINIPPECQPKPGKRRRACKDCTCGLAERLAEEDATKRAEADKKLNAFKLAADDLTEVDFTVQGKVGSCGNCALGDAFRCDGCPYIGLPPFKPGEEVRLLNNEIQL</sequence>
<feature type="domain" description="Anamorsin C-terminal" evidence="11">
    <location>
        <begin position="203"/>
        <end position="298"/>
    </location>
</feature>
<keyword evidence="3 10" id="KW-0004">4Fe-4S</keyword>
<evidence type="ECO:0000313" key="13">
    <source>
        <dbReference type="EMBL" id="CEJ80177.1"/>
    </source>
</evidence>
<gene>
    <name evidence="13" type="ORF">VHEMI00379</name>
</gene>
<evidence type="ECO:0000256" key="3">
    <source>
        <dbReference type="ARBA" id="ARBA00022485"/>
    </source>
</evidence>
<comment type="domain">
    <text evidence="10">The N-terminal domain has structural similarity with S-adenosyl-L-methionine-dependent methyltransferases, but does not bind S-adenosyl-L-methionine. It is required for correct assembly of the 2 Fe-S clusters.</text>
</comment>
<keyword evidence="8 10" id="KW-0411">Iron-sulfur</keyword>
<comment type="domain">
    <text evidence="10">The twin Cx2C motifs are involved in the recognition by the mitochondrial MIA40-ERV1 disulfide relay system. The formation of 2 disulfide bonds in the Cx2C motifs through dithiol/disulfide exchange reactions effectively traps the protein in the mitochondrial intermembrane space.</text>
</comment>
<feature type="domain" description="Fe-S cluster assembly protein Dre2 N-terminal" evidence="12">
    <location>
        <begin position="18"/>
        <end position="149"/>
    </location>
</feature>
<feature type="short sequence motif" description="Cx2C motif 1" evidence="10">
    <location>
        <begin position="268"/>
        <end position="271"/>
    </location>
</feature>
<evidence type="ECO:0000256" key="7">
    <source>
        <dbReference type="ARBA" id="ARBA00023004"/>
    </source>
</evidence>
<evidence type="ECO:0000256" key="1">
    <source>
        <dbReference type="ARBA" id="ARBA00001966"/>
    </source>
</evidence>
<dbReference type="GO" id="GO:0016226">
    <property type="term" value="P:iron-sulfur cluster assembly"/>
    <property type="evidence" value="ECO:0007669"/>
    <property type="project" value="UniProtKB-UniRule"/>
</dbReference>
<feature type="binding site" evidence="10">
    <location>
        <position position="223"/>
    </location>
    <ligand>
        <name>[2Fe-2S] cluster</name>
        <dbReference type="ChEBI" id="CHEBI:190135"/>
    </ligand>
</feature>
<feature type="binding site" evidence="10">
    <location>
        <position position="282"/>
    </location>
    <ligand>
        <name>[4Fe-4S] cluster</name>
        <dbReference type="ChEBI" id="CHEBI:49883"/>
    </ligand>
</feature>
<dbReference type="Proteomes" id="UP000039046">
    <property type="component" value="Unassembled WGS sequence"/>
</dbReference>
<dbReference type="GO" id="GO:0005758">
    <property type="term" value="C:mitochondrial intermembrane space"/>
    <property type="evidence" value="ECO:0007669"/>
    <property type="project" value="UniProtKB-SubCell"/>
</dbReference>
<evidence type="ECO:0000259" key="11">
    <source>
        <dbReference type="Pfam" id="PF05093"/>
    </source>
</evidence>
<evidence type="ECO:0000256" key="2">
    <source>
        <dbReference type="ARBA" id="ARBA00008169"/>
    </source>
</evidence>
<comment type="subcellular location">
    <subcellularLocation>
        <location evidence="10">Cytoplasm</location>
    </subcellularLocation>
    <subcellularLocation>
        <location evidence="10">Mitochondrion intermembrane space</location>
    </subcellularLocation>
</comment>
<evidence type="ECO:0000256" key="10">
    <source>
        <dbReference type="HAMAP-Rule" id="MF_03115"/>
    </source>
</evidence>
<reference evidence="13 14" key="1">
    <citation type="journal article" date="2015" name="Genome Announc.">
        <title>Draft Genome Sequence and Gene Annotation of the Entomopathogenic Fungus Verticillium hemipterigenum.</title>
        <authorList>
            <person name="Horn F."/>
            <person name="Habel A."/>
            <person name="Scharf D.H."/>
            <person name="Dworschak J."/>
            <person name="Brakhage A.A."/>
            <person name="Guthke R."/>
            <person name="Hertweck C."/>
            <person name="Linde J."/>
        </authorList>
    </citation>
    <scope>NUCLEOTIDE SEQUENCE [LARGE SCALE GENOMIC DNA]</scope>
</reference>
<keyword evidence="5 10" id="KW-0001">2Fe-2S</keyword>
<comment type="cofactor">
    <cofactor evidence="10">
        <name>[2Fe-2S] cluster</name>
        <dbReference type="ChEBI" id="CHEBI:190135"/>
    </cofactor>
</comment>
<feature type="binding site" evidence="10">
    <location>
        <position position="218"/>
    </location>
    <ligand>
        <name>[2Fe-2S] cluster</name>
        <dbReference type="ChEBI" id="CHEBI:190135"/>
    </ligand>
</feature>
<dbReference type="PANTHER" id="PTHR13273">
    <property type="entry name" value="ANAMORSIN"/>
    <property type="match status" value="1"/>
</dbReference>
<keyword evidence="14" id="KW-1185">Reference proteome</keyword>
<feature type="region of interest" description="Fe-S binding site A" evidence="10">
    <location>
        <begin position="207"/>
        <end position="223"/>
    </location>
</feature>
<name>A0A0A1T1U0_9HYPO</name>
<dbReference type="GO" id="GO:0051539">
    <property type="term" value="F:4 iron, 4 sulfur cluster binding"/>
    <property type="evidence" value="ECO:0007669"/>
    <property type="project" value="UniProtKB-KW"/>
</dbReference>
<dbReference type="STRING" id="1531966.A0A0A1T1U0"/>
<keyword evidence="4 10" id="KW-0963">Cytoplasm</keyword>
<evidence type="ECO:0000256" key="4">
    <source>
        <dbReference type="ARBA" id="ARBA00022490"/>
    </source>
</evidence>
<comment type="cofactor">
    <cofactor evidence="1 10">
        <name>[4Fe-4S] cluster</name>
        <dbReference type="ChEBI" id="CHEBI:49883"/>
    </cofactor>
</comment>
<comment type="caution">
    <text evidence="10">Lacks conserved residue(s) required for the propagation of feature annotation.</text>
</comment>
<evidence type="ECO:0000313" key="14">
    <source>
        <dbReference type="Proteomes" id="UP000039046"/>
    </source>
</evidence>